<dbReference type="EnsemblPlants" id="Pp3c14_3480V3.2">
    <property type="protein sequence ID" value="Pp3c14_3480V3.2"/>
    <property type="gene ID" value="Pp3c14_3480"/>
</dbReference>
<accession>A0A2K1JGB7</accession>
<keyword evidence="4" id="KW-1185">Reference proteome</keyword>
<dbReference type="RefSeq" id="XP_024395309.1">
    <property type="nucleotide sequence ID" value="XM_024539541.2"/>
</dbReference>
<evidence type="ECO:0000313" key="3">
    <source>
        <dbReference type="EnsemblPlants" id="Pp3c14_3480V3.1"/>
    </source>
</evidence>
<dbReference type="EnsemblPlants" id="Pp3c14_3480V3.1">
    <property type="protein sequence ID" value="Pp3c14_3480V3.1"/>
    <property type="gene ID" value="Pp3c14_3480"/>
</dbReference>
<feature type="region of interest" description="Disordered" evidence="1">
    <location>
        <begin position="107"/>
        <end position="153"/>
    </location>
</feature>
<reference evidence="2 4" key="2">
    <citation type="journal article" date="2018" name="Plant J.">
        <title>The Physcomitrella patens chromosome-scale assembly reveals moss genome structure and evolution.</title>
        <authorList>
            <person name="Lang D."/>
            <person name="Ullrich K.K."/>
            <person name="Murat F."/>
            <person name="Fuchs J."/>
            <person name="Jenkins J."/>
            <person name="Haas F.B."/>
            <person name="Piednoel M."/>
            <person name="Gundlach H."/>
            <person name="Van Bel M."/>
            <person name="Meyberg R."/>
            <person name="Vives C."/>
            <person name="Morata J."/>
            <person name="Symeonidi A."/>
            <person name="Hiss M."/>
            <person name="Muchero W."/>
            <person name="Kamisugi Y."/>
            <person name="Saleh O."/>
            <person name="Blanc G."/>
            <person name="Decker E.L."/>
            <person name="van Gessel N."/>
            <person name="Grimwood J."/>
            <person name="Hayes R.D."/>
            <person name="Graham S.W."/>
            <person name="Gunter L.E."/>
            <person name="McDaniel S.F."/>
            <person name="Hoernstein S.N.W."/>
            <person name="Larsson A."/>
            <person name="Li F.W."/>
            <person name="Perroud P.F."/>
            <person name="Phillips J."/>
            <person name="Ranjan P."/>
            <person name="Rokshar D.S."/>
            <person name="Rothfels C.J."/>
            <person name="Schneider L."/>
            <person name="Shu S."/>
            <person name="Stevenson D.W."/>
            <person name="Thummler F."/>
            <person name="Tillich M."/>
            <person name="Villarreal Aguilar J.C."/>
            <person name="Widiez T."/>
            <person name="Wong G.K."/>
            <person name="Wymore A."/>
            <person name="Zhang Y."/>
            <person name="Zimmer A.D."/>
            <person name="Quatrano R.S."/>
            <person name="Mayer K.F.X."/>
            <person name="Goodstein D."/>
            <person name="Casacuberta J.M."/>
            <person name="Vandepoele K."/>
            <person name="Reski R."/>
            <person name="Cuming A.C."/>
            <person name="Tuskan G.A."/>
            <person name="Maumus F."/>
            <person name="Salse J."/>
            <person name="Schmutz J."/>
            <person name="Rensing S.A."/>
        </authorList>
    </citation>
    <scope>NUCLEOTIDE SEQUENCE [LARGE SCALE GENOMIC DNA]</scope>
    <source>
        <strain evidence="3 4">cv. Gransden 2004</strain>
    </source>
</reference>
<dbReference type="GeneID" id="112291723"/>
<evidence type="ECO:0000313" key="4">
    <source>
        <dbReference type="Proteomes" id="UP000006727"/>
    </source>
</evidence>
<organism evidence="2">
    <name type="scientific">Physcomitrium patens</name>
    <name type="common">Spreading-leaved earth moss</name>
    <name type="synonym">Physcomitrella patens</name>
    <dbReference type="NCBI Taxonomy" id="3218"/>
    <lineage>
        <taxon>Eukaryota</taxon>
        <taxon>Viridiplantae</taxon>
        <taxon>Streptophyta</taxon>
        <taxon>Embryophyta</taxon>
        <taxon>Bryophyta</taxon>
        <taxon>Bryophytina</taxon>
        <taxon>Bryopsida</taxon>
        <taxon>Funariidae</taxon>
        <taxon>Funariales</taxon>
        <taxon>Funariaceae</taxon>
        <taxon>Physcomitrium</taxon>
    </lineage>
</organism>
<dbReference type="AlphaFoldDB" id="A0A2K1JGB7"/>
<dbReference type="Proteomes" id="UP000006727">
    <property type="component" value="Chromosome 14"/>
</dbReference>
<reference evidence="2 4" key="1">
    <citation type="journal article" date="2008" name="Science">
        <title>The Physcomitrella genome reveals evolutionary insights into the conquest of land by plants.</title>
        <authorList>
            <person name="Rensing S."/>
            <person name="Lang D."/>
            <person name="Zimmer A."/>
            <person name="Terry A."/>
            <person name="Salamov A."/>
            <person name="Shapiro H."/>
            <person name="Nishiyama T."/>
            <person name="Perroud P.-F."/>
            <person name="Lindquist E."/>
            <person name="Kamisugi Y."/>
            <person name="Tanahashi T."/>
            <person name="Sakakibara K."/>
            <person name="Fujita T."/>
            <person name="Oishi K."/>
            <person name="Shin-I T."/>
            <person name="Kuroki Y."/>
            <person name="Toyoda A."/>
            <person name="Suzuki Y."/>
            <person name="Hashimoto A."/>
            <person name="Yamaguchi K."/>
            <person name="Sugano A."/>
            <person name="Kohara Y."/>
            <person name="Fujiyama A."/>
            <person name="Anterola A."/>
            <person name="Aoki S."/>
            <person name="Ashton N."/>
            <person name="Barbazuk W.B."/>
            <person name="Barker E."/>
            <person name="Bennetzen J."/>
            <person name="Bezanilla M."/>
            <person name="Blankenship R."/>
            <person name="Cho S.H."/>
            <person name="Dutcher S."/>
            <person name="Estelle M."/>
            <person name="Fawcett J.A."/>
            <person name="Gundlach H."/>
            <person name="Hanada K."/>
            <person name="Heyl A."/>
            <person name="Hicks K.A."/>
            <person name="Hugh J."/>
            <person name="Lohr M."/>
            <person name="Mayer K."/>
            <person name="Melkozernov A."/>
            <person name="Murata T."/>
            <person name="Nelson D."/>
            <person name="Pils B."/>
            <person name="Prigge M."/>
            <person name="Reiss B."/>
            <person name="Renner T."/>
            <person name="Rombauts S."/>
            <person name="Rushton P."/>
            <person name="Sanderfoot A."/>
            <person name="Schween G."/>
            <person name="Shiu S.-H."/>
            <person name="Stueber K."/>
            <person name="Theodoulou F.L."/>
            <person name="Tu H."/>
            <person name="Van de Peer Y."/>
            <person name="Verrier P.J."/>
            <person name="Waters E."/>
            <person name="Wood A."/>
            <person name="Yang L."/>
            <person name="Cove D."/>
            <person name="Cuming A."/>
            <person name="Hasebe M."/>
            <person name="Lucas S."/>
            <person name="Mishler D.B."/>
            <person name="Reski R."/>
            <person name="Grigoriev I."/>
            <person name="Quatrano R.S."/>
            <person name="Boore J.L."/>
        </authorList>
    </citation>
    <scope>NUCLEOTIDE SEQUENCE [LARGE SCALE GENOMIC DNA]</scope>
    <source>
        <strain evidence="3 4">cv. Gransden 2004</strain>
    </source>
</reference>
<evidence type="ECO:0000313" key="2">
    <source>
        <dbReference type="EMBL" id="PNR40549.1"/>
    </source>
</evidence>
<gene>
    <name evidence="3" type="primary">LOC112291723</name>
    <name evidence="2" type="ORF">PHYPA_017952</name>
</gene>
<name>A0A2K1JGB7_PHYPA</name>
<evidence type="ECO:0000256" key="1">
    <source>
        <dbReference type="SAM" id="MobiDB-lite"/>
    </source>
</evidence>
<proteinExistence type="predicted"/>
<dbReference type="EMBL" id="ABEU02000014">
    <property type="protein sequence ID" value="PNR40549.1"/>
    <property type="molecule type" value="Genomic_DNA"/>
</dbReference>
<reference evidence="3" key="3">
    <citation type="submission" date="2020-12" db="UniProtKB">
        <authorList>
            <consortium name="EnsemblPlants"/>
        </authorList>
    </citation>
    <scope>IDENTIFICATION</scope>
</reference>
<sequence>MPRAIHASTKLQLKSNPEASYVGRSNQVELVSKSHQPAPRLLLVRWEECVQAALKVKISRKRLSIRQHRSLINRNRGVRMEIVLALMKPELTLLLLLRNERKHLRNQQEDELLDQPLLQRKPHRPAEMNPTSSGQWDDVDRNSIRSFHAGKMG</sequence>
<protein>
    <submittedName>
        <fullName evidence="2 3">Uncharacterized protein</fullName>
    </submittedName>
</protein>
<dbReference type="Gramene" id="Pp3c14_3480V3.2">
    <property type="protein sequence ID" value="Pp3c14_3480V3.2"/>
    <property type="gene ID" value="Pp3c14_3480"/>
</dbReference>
<dbReference type="Gramene" id="Pp3c14_3480V3.1">
    <property type="protein sequence ID" value="Pp3c14_3480V3.1"/>
    <property type="gene ID" value="Pp3c14_3480"/>
</dbReference>